<feature type="compositionally biased region" description="Pro residues" evidence="7">
    <location>
        <begin position="94"/>
        <end position="106"/>
    </location>
</feature>
<dbReference type="Proteomes" id="UP000664132">
    <property type="component" value="Unassembled WGS sequence"/>
</dbReference>
<evidence type="ECO:0000256" key="1">
    <source>
        <dbReference type="ARBA" id="ARBA00022723"/>
    </source>
</evidence>
<feature type="compositionally biased region" description="Low complexity" evidence="7">
    <location>
        <begin position="440"/>
        <end position="458"/>
    </location>
</feature>
<keyword evidence="3" id="KW-0805">Transcription regulation</keyword>
<feature type="region of interest" description="Disordered" evidence="7">
    <location>
        <begin position="1"/>
        <end position="21"/>
    </location>
</feature>
<dbReference type="GO" id="GO:0003677">
    <property type="term" value="F:DNA binding"/>
    <property type="evidence" value="ECO:0007669"/>
    <property type="project" value="UniProtKB-KW"/>
</dbReference>
<evidence type="ECO:0000256" key="7">
    <source>
        <dbReference type="SAM" id="MobiDB-lite"/>
    </source>
</evidence>
<dbReference type="InterPro" id="IPR036864">
    <property type="entry name" value="Zn2-C6_fun-type_DNA-bd_sf"/>
</dbReference>
<feature type="domain" description="Zn(2)-C6 fungal-type" evidence="8">
    <location>
        <begin position="21"/>
        <end position="49"/>
    </location>
</feature>
<evidence type="ECO:0000256" key="4">
    <source>
        <dbReference type="ARBA" id="ARBA00023125"/>
    </source>
</evidence>
<dbReference type="PROSITE" id="PS50048">
    <property type="entry name" value="ZN2_CY6_FUNGAL_2"/>
    <property type="match status" value="1"/>
</dbReference>
<dbReference type="GO" id="GO:0000981">
    <property type="term" value="F:DNA-binding transcription factor activity, RNA polymerase II-specific"/>
    <property type="evidence" value="ECO:0007669"/>
    <property type="project" value="InterPro"/>
</dbReference>
<dbReference type="OrthoDB" id="3172332at2759"/>
<dbReference type="Pfam" id="PF00172">
    <property type="entry name" value="Zn_clus"/>
    <property type="match status" value="1"/>
</dbReference>
<sequence>MPQNPSGAKKPRTSKPKVKSGCTTCKARRVKCDETKPACNRCSNFGRLCGGYPSAEDTPPPKDPSPPVVRKLLSKPMQAAPSPTQSSAPAASFSPPPPINTITPPLPPGVTFQDERCYQYFCHFRDVTSFEFSSGFDPSLWRSLVLGACDNFAIRRLVVATAALSMFVRGPPQQTSELHLEYALQRYGEALKGIRETVAIGQDSTRVALISALLIFCFESLHGDLGRAMTHIQSAIDLILKQLSASPQRHDLPRIGPTGQQSNAPIDDELLAAFMRLDRPSLALMSRQRGYPPLPANRIFALLFSAEQFELPTSFATISEARAYLEDIHWRVISTNRPPDAISALWEDSEAESAFPDFESVPWQLKQWFHATDLVGSSSHLAYRLAQWHDAFQPMLDYALSPMGESMFVPATILHVQAMAVDLTINGFAPHSLSHQRVDSFSSTPSSSLSEQQSSFSTAGPSALAVPDTLLRRRSSSGRSSPSLVAESPTPVPTMHAILTFCRRLMAYPGFLKGFVFDAGVIPPLLKIVLLCPDRALKYEAIDVLRSIAPRREGIWDSRVCADAGEKCIAMEDTTQELDMIDPFLLEGT</sequence>
<evidence type="ECO:0000259" key="8">
    <source>
        <dbReference type="PROSITE" id="PS50048"/>
    </source>
</evidence>
<evidence type="ECO:0000256" key="2">
    <source>
        <dbReference type="ARBA" id="ARBA00022833"/>
    </source>
</evidence>
<dbReference type="InterPro" id="IPR052360">
    <property type="entry name" value="Transcr_Regulatory_Proteins"/>
</dbReference>
<comment type="caution">
    <text evidence="9">The sequence shown here is derived from an EMBL/GenBank/DDBJ whole genome shotgun (WGS) entry which is preliminary data.</text>
</comment>
<name>A0A8H7WGA7_9HELO</name>
<feature type="region of interest" description="Disordered" evidence="7">
    <location>
        <begin position="439"/>
        <end position="462"/>
    </location>
</feature>
<keyword evidence="1" id="KW-0479">Metal-binding</keyword>
<dbReference type="EMBL" id="JAFJYH010000023">
    <property type="protein sequence ID" value="KAG4424227.1"/>
    <property type="molecule type" value="Genomic_DNA"/>
</dbReference>
<dbReference type="SUPFAM" id="SSF57701">
    <property type="entry name" value="Zn2/Cys6 DNA-binding domain"/>
    <property type="match status" value="1"/>
</dbReference>
<evidence type="ECO:0000256" key="3">
    <source>
        <dbReference type="ARBA" id="ARBA00023015"/>
    </source>
</evidence>
<keyword evidence="10" id="KW-1185">Reference proteome</keyword>
<dbReference type="PROSITE" id="PS00463">
    <property type="entry name" value="ZN2_CY6_FUNGAL_1"/>
    <property type="match status" value="1"/>
</dbReference>
<evidence type="ECO:0000313" key="10">
    <source>
        <dbReference type="Proteomes" id="UP000664132"/>
    </source>
</evidence>
<dbReference type="InterPro" id="IPR001138">
    <property type="entry name" value="Zn2Cys6_DnaBD"/>
</dbReference>
<keyword evidence="2" id="KW-0862">Zinc</keyword>
<organism evidence="9 10">
    <name type="scientific">Cadophora malorum</name>
    <dbReference type="NCBI Taxonomy" id="108018"/>
    <lineage>
        <taxon>Eukaryota</taxon>
        <taxon>Fungi</taxon>
        <taxon>Dikarya</taxon>
        <taxon>Ascomycota</taxon>
        <taxon>Pezizomycotina</taxon>
        <taxon>Leotiomycetes</taxon>
        <taxon>Helotiales</taxon>
        <taxon>Ploettnerulaceae</taxon>
        <taxon>Cadophora</taxon>
    </lineage>
</organism>
<protein>
    <recommendedName>
        <fullName evidence="8">Zn(2)-C6 fungal-type domain-containing protein</fullName>
    </recommendedName>
</protein>
<accession>A0A8H7WGA7</accession>
<evidence type="ECO:0000256" key="6">
    <source>
        <dbReference type="ARBA" id="ARBA00023242"/>
    </source>
</evidence>
<dbReference type="GO" id="GO:0008270">
    <property type="term" value="F:zinc ion binding"/>
    <property type="evidence" value="ECO:0007669"/>
    <property type="project" value="InterPro"/>
</dbReference>
<keyword evidence="6" id="KW-0539">Nucleus</keyword>
<keyword evidence="4" id="KW-0238">DNA-binding</keyword>
<gene>
    <name evidence="9" type="ORF">IFR04_002631</name>
</gene>
<dbReference type="CDD" id="cd00067">
    <property type="entry name" value="GAL4"/>
    <property type="match status" value="1"/>
</dbReference>
<feature type="region of interest" description="Disordered" evidence="7">
    <location>
        <begin position="75"/>
        <end position="106"/>
    </location>
</feature>
<proteinExistence type="predicted"/>
<reference evidence="9" key="1">
    <citation type="submission" date="2021-02" db="EMBL/GenBank/DDBJ databases">
        <title>Genome sequence Cadophora malorum strain M34.</title>
        <authorList>
            <person name="Stefanovic E."/>
            <person name="Vu D."/>
            <person name="Scully C."/>
            <person name="Dijksterhuis J."/>
            <person name="Roader J."/>
            <person name="Houbraken J."/>
        </authorList>
    </citation>
    <scope>NUCLEOTIDE SEQUENCE</scope>
    <source>
        <strain evidence="9">M34</strain>
    </source>
</reference>
<evidence type="ECO:0000256" key="5">
    <source>
        <dbReference type="ARBA" id="ARBA00023163"/>
    </source>
</evidence>
<feature type="compositionally biased region" description="Low complexity" evidence="7">
    <location>
        <begin position="79"/>
        <end position="93"/>
    </location>
</feature>
<dbReference type="PANTHER" id="PTHR36206:SF4">
    <property type="entry name" value="HYPOTHETICAL CONSERVED PROTEIN (EUROFUNG)-RELATED"/>
    <property type="match status" value="1"/>
</dbReference>
<dbReference type="SMART" id="SM00066">
    <property type="entry name" value="GAL4"/>
    <property type="match status" value="1"/>
</dbReference>
<dbReference type="Gene3D" id="4.10.240.10">
    <property type="entry name" value="Zn(2)-C6 fungal-type DNA-binding domain"/>
    <property type="match status" value="1"/>
</dbReference>
<feature type="compositionally biased region" description="Basic residues" evidence="7">
    <location>
        <begin position="9"/>
        <end position="18"/>
    </location>
</feature>
<dbReference type="AlphaFoldDB" id="A0A8H7WGA7"/>
<dbReference type="PANTHER" id="PTHR36206">
    <property type="entry name" value="ASPERCRYPTIN BIOSYNTHESIS CLUSTER-SPECIFIC TRANSCRIPTION REGULATOR ATNN-RELATED"/>
    <property type="match status" value="1"/>
</dbReference>
<keyword evidence="5" id="KW-0804">Transcription</keyword>
<evidence type="ECO:0000313" key="9">
    <source>
        <dbReference type="EMBL" id="KAG4424227.1"/>
    </source>
</evidence>